<keyword evidence="9" id="KW-1133">Transmembrane helix</keyword>
<dbReference type="Proteomes" id="UP000281771">
    <property type="component" value="Unassembled WGS sequence"/>
</dbReference>
<evidence type="ECO:0000256" key="5">
    <source>
        <dbReference type="ARBA" id="ARBA00022741"/>
    </source>
</evidence>
<feature type="transmembrane region" description="Helical" evidence="9">
    <location>
        <begin position="89"/>
        <end position="105"/>
    </location>
</feature>
<dbReference type="PANTHER" id="PTHR24421">
    <property type="entry name" value="NITRATE/NITRITE SENSOR PROTEIN NARX-RELATED"/>
    <property type="match status" value="1"/>
</dbReference>
<evidence type="ECO:0000256" key="7">
    <source>
        <dbReference type="ARBA" id="ARBA00022840"/>
    </source>
</evidence>
<feature type="transmembrane region" description="Helical" evidence="9">
    <location>
        <begin position="112"/>
        <end position="135"/>
    </location>
</feature>
<keyword evidence="12" id="KW-1185">Reference proteome</keyword>
<evidence type="ECO:0000256" key="6">
    <source>
        <dbReference type="ARBA" id="ARBA00022777"/>
    </source>
</evidence>
<dbReference type="GO" id="GO:0000155">
    <property type="term" value="F:phosphorelay sensor kinase activity"/>
    <property type="evidence" value="ECO:0007669"/>
    <property type="project" value="InterPro"/>
</dbReference>
<dbReference type="PANTHER" id="PTHR24421:SF10">
    <property type="entry name" value="NITRATE_NITRITE SENSOR PROTEIN NARQ"/>
    <property type="match status" value="1"/>
</dbReference>
<keyword evidence="9" id="KW-0472">Membrane</keyword>
<dbReference type="InterPro" id="IPR050482">
    <property type="entry name" value="Sensor_HK_TwoCompSys"/>
</dbReference>
<name>A0A3P1VGD6_9STRE</name>
<gene>
    <name evidence="11" type="ORF">EII38_01790</name>
</gene>
<dbReference type="SUPFAM" id="SSF55874">
    <property type="entry name" value="ATPase domain of HSP90 chaperone/DNA topoisomerase II/histidine kinase"/>
    <property type="match status" value="1"/>
</dbReference>
<feature type="transmembrane region" description="Helical" evidence="9">
    <location>
        <begin position="147"/>
        <end position="174"/>
    </location>
</feature>
<protein>
    <recommendedName>
        <fullName evidence="2">histidine kinase</fullName>
        <ecNumber evidence="2">2.7.13.3</ecNumber>
    </recommendedName>
</protein>
<keyword evidence="9" id="KW-0812">Transmembrane</keyword>
<dbReference type="GO" id="GO:0046983">
    <property type="term" value="F:protein dimerization activity"/>
    <property type="evidence" value="ECO:0007669"/>
    <property type="project" value="InterPro"/>
</dbReference>
<keyword evidence="8" id="KW-0902">Two-component regulatory system</keyword>
<keyword evidence="3" id="KW-0597">Phosphoprotein</keyword>
<dbReference type="InterPro" id="IPR036890">
    <property type="entry name" value="HATPase_C_sf"/>
</dbReference>
<evidence type="ECO:0000313" key="11">
    <source>
        <dbReference type="EMBL" id="RRD32490.1"/>
    </source>
</evidence>
<evidence type="ECO:0000256" key="3">
    <source>
        <dbReference type="ARBA" id="ARBA00022553"/>
    </source>
</evidence>
<keyword evidence="6" id="KW-0418">Kinase</keyword>
<dbReference type="STRING" id="1123309.GCA_000377005_01568"/>
<reference evidence="11 12" key="1">
    <citation type="submission" date="2018-11" db="EMBL/GenBank/DDBJ databases">
        <title>Genomes From Bacteria Associated with the Canine Oral Cavity: a Test Case for Automated Genome-Based Taxonomic Assignment.</title>
        <authorList>
            <person name="Coil D.A."/>
            <person name="Jospin G."/>
            <person name="Darling A.E."/>
            <person name="Wallis C."/>
            <person name="Davis I.J."/>
            <person name="Harris S."/>
            <person name="Eisen J.A."/>
            <person name="Holcombe L.J."/>
            <person name="O'Flynn C."/>
        </authorList>
    </citation>
    <scope>NUCLEOTIDE SEQUENCE [LARGE SCALE GENOMIC DNA]</scope>
    <source>
        <strain evidence="11 12">OH4621_COT-116</strain>
    </source>
</reference>
<dbReference type="EMBL" id="RQZA01000001">
    <property type="protein sequence ID" value="RRD32490.1"/>
    <property type="molecule type" value="Genomic_DNA"/>
</dbReference>
<dbReference type="GO" id="GO:0016020">
    <property type="term" value="C:membrane"/>
    <property type="evidence" value="ECO:0007669"/>
    <property type="project" value="InterPro"/>
</dbReference>
<comment type="caution">
    <text evidence="11">The sequence shown here is derived from an EMBL/GenBank/DDBJ whole genome shotgun (WGS) entry which is preliminary data.</text>
</comment>
<evidence type="ECO:0000313" key="12">
    <source>
        <dbReference type="Proteomes" id="UP000281771"/>
    </source>
</evidence>
<keyword evidence="7" id="KW-0067">ATP-binding</keyword>
<feature type="transmembrane region" description="Helical" evidence="9">
    <location>
        <begin position="65"/>
        <end position="83"/>
    </location>
</feature>
<dbReference type="GO" id="GO:0005524">
    <property type="term" value="F:ATP binding"/>
    <property type="evidence" value="ECO:0007669"/>
    <property type="project" value="UniProtKB-KW"/>
</dbReference>
<dbReference type="Pfam" id="PF07730">
    <property type="entry name" value="HisKA_3"/>
    <property type="match status" value="1"/>
</dbReference>
<evidence type="ECO:0000256" key="1">
    <source>
        <dbReference type="ARBA" id="ARBA00000085"/>
    </source>
</evidence>
<comment type="catalytic activity">
    <reaction evidence="1">
        <text>ATP + protein L-histidine = ADP + protein N-phospho-L-histidine.</text>
        <dbReference type="EC" id="2.7.13.3"/>
    </reaction>
</comment>
<dbReference type="Gene3D" id="1.20.5.1930">
    <property type="match status" value="1"/>
</dbReference>
<proteinExistence type="predicted"/>
<dbReference type="InterPro" id="IPR011712">
    <property type="entry name" value="Sig_transdc_His_kin_sub3_dim/P"/>
</dbReference>
<evidence type="ECO:0000259" key="10">
    <source>
        <dbReference type="Pfam" id="PF07730"/>
    </source>
</evidence>
<evidence type="ECO:0000256" key="9">
    <source>
        <dbReference type="SAM" id="Phobius"/>
    </source>
</evidence>
<sequence length="408" mass="47006">MKYLILIIEWNLGSVSYEHKYLLRVAQESYFSQNLMIYECIHSSVYFDLNHLLFSLLRGGVMRKIIEKIVLAIVCYSFLVLMYDRQEQIGFLLASLILSLLVDIIGQTNFKLAVLACHALLFLLFPEAFFFYPLFVYSCLQVVHYWGLMSLLLFLALPSPLSLIISVLAAYLAYQTQAAQDYKVQSTQIQNQLSQDKMALRRKQQQLEQDQVKNLEIATLSERNRIAHSLHDSIGHLISSSILQLEALQITTQDEATRGQLEVLSEHLQTGMTDIRQTLHQLYNESFDLRQRLEENLEPLRNRELTFHYSIESVLPLSVKLDFVTIVKELVTNCCKHSNSDQVRLVIVEQPTFYSLTYQDNGKIHPNSAKGIGLYSIEEIVGKYSGNLNIDQTEGYHLHMIFRKEAIA</sequence>
<dbReference type="EC" id="2.7.13.3" evidence="2"/>
<dbReference type="AlphaFoldDB" id="A0A3P1VGD6"/>
<keyword evidence="5" id="KW-0547">Nucleotide-binding</keyword>
<evidence type="ECO:0000256" key="8">
    <source>
        <dbReference type="ARBA" id="ARBA00023012"/>
    </source>
</evidence>
<keyword evidence="4" id="KW-0808">Transferase</keyword>
<evidence type="ECO:0000256" key="4">
    <source>
        <dbReference type="ARBA" id="ARBA00022679"/>
    </source>
</evidence>
<dbReference type="Gene3D" id="3.30.565.10">
    <property type="entry name" value="Histidine kinase-like ATPase, C-terminal domain"/>
    <property type="match status" value="1"/>
</dbReference>
<organism evidence="11 12">
    <name type="scientific">Streptococcus minor</name>
    <dbReference type="NCBI Taxonomy" id="229549"/>
    <lineage>
        <taxon>Bacteria</taxon>
        <taxon>Bacillati</taxon>
        <taxon>Bacillota</taxon>
        <taxon>Bacilli</taxon>
        <taxon>Lactobacillales</taxon>
        <taxon>Streptococcaceae</taxon>
        <taxon>Streptococcus</taxon>
    </lineage>
</organism>
<evidence type="ECO:0000256" key="2">
    <source>
        <dbReference type="ARBA" id="ARBA00012438"/>
    </source>
</evidence>
<accession>A0A3P1VGD6</accession>
<feature type="domain" description="Signal transduction histidine kinase subgroup 3 dimerisation and phosphoacceptor" evidence="10">
    <location>
        <begin position="222"/>
        <end position="283"/>
    </location>
</feature>